<sequence>MSFVLAIDQGTTSSRAIVFRGDISIAAKAQAEFPQHFPASGWVEHEPEDIWTSTVKVCRDAIAQAGIGAKDIAAIGITNQRETTVVWDRATGQAVHRAIVWQDRRTADICAKLKADGREPLISQKTGLIIDPYFSGTKIAWILDHVPGARARAARGELMFGTVDCYLLWRLTGGKVHATDATNASRTLLFNIHTGQWDDELLEIIGVPRSMLPEVKDSSARFGESTPDLFGGAILISGIAGDQQAATIGQACFRPGMMKSTYGTGCFALLNTGTTPVVSRNKLLTTVAYQLDGKRTYALEGSIFVAGSAVQWLRDGLGIIKHAAETGPLADQSDSMQSVYLVPAFVGMGAPYWNPRVRGALFGLTRNTGPAELAHAALESVCYQTFDLWAAMRADWPSSETASVVLRVDGGMTASDWTMQRLADLLDAPVDRPVIQETTALGAAYLAGLNAGVYPEPTKFADNWRLEHRFKPAMSQATRERKLAGWARAVKGVLASDEGEGNT</sequence>
<feature type="binding site" evidence="7">
    <location>
        <position position="243"/>
    </location>
    <ligand>
        <name>glycerol</name>
        <dbReference type="ChEBI" id="CHEBI:17754"/>
    </ligand>
</feature>
<dbReference type="EC" id="2.7.1.30" evidence="7"/>
<comment type="activity regulation">
    <text evidence="7">Inhibited by fructose 1,6-bisphosphate (FBP).</text>
</comment>
<dbReference type="PANTHER" id="PTHR10196">
    <property type="entry name" value="SUGAR KINASE"/>
    <property type="match status" value="1"/>
</dbReference>
<feature type="binding site" evidence="7">
    <location>
        <position position="242"/>
    </location>
    <ligand>
        <name>sn-glycerol 3-phosphate</name>
        <dbReference type="ChEBI" id="CHEBI:57597"/>
    </ligand>
</feature>
<feature type="binding site" evidence="7">
    <location>
        <position position="133"/>
    </location>
    <ligand>
        <name>glycerol</name>
        <dbReference type="ChEBI" id="CHEBI:17754"/>
    </ligand>
</feature>
<feature type="binding site" evidence="7">
    <location>
        <position position="12"/>
    </location>
    <ligand>
        <name>ATP</name>
        <dbReference type="ChEBI" id="CHEBI:30616"/>
    </ligand>
</feature>
<feature type="domain" description="Carbohydrate kinase FGGY N-terminal" evidence="9">
    <location>
        <begin position="4"/>
        <end position="249"/>
    </location>
</feature>
<dbReference type="SUPFAM" id="SSF53067">
    <property type="entry name" value="Actin-like ATPase domain"/>
    <property type="match status" value="2"/>
</dbReference>
<feature type="binding site" evidence="7">
    <location>
        <position position="11"/>
    </location>
    <ligand>
        <name>ADP</name>
        <dbReference type="ChEBI" id="CHEBI:456216"/>
    </ligand>
</feature>
<feature type="binding site" evidence="7">
    <location>
        <position position="307"/>
    </location>
    <ligand>
        <name>ATP</name>
        <dbReference type="ChEBI" id="CHEBI:30616"/>
    </ligand>
</feature>
<feature type="binding site" evidence="7">
    <location>
        <position position="242"/>
    </location>
    <ligand>
        <name>glycerol</name>
        <dbReference type="ChEBI" id="CHEBI:17754"/>
    </ligand>
</feature>
<dbReference type="CDD" id="cd07786">
    <property type="entry name" value="FGGY_EcGK_like"/>
    <property type="match status" value="1"/>
</dbReference>
<feature type="binding site" evidence="7">
    <location>
        <position position="11"/>
    </location>
    <ligand>
        <name>sn-glycerol 3-phosphate</name>
        <dbReference type="ChEBI" id="CHEBI:57597"/>
    </ligand>
</feature>
<evidence type="ECO:0000256" key="8">
    <source>
        <dbReference type="RuleBase" id="RU003733"/>
    </source>
</evidence>
<dbReference type="NCBIfam" id="TIGR01311">
    <property type="entry name" value="glycerol_kin"/>
    <property type="match status" value="1"/>
</dbReference>
<dbReference type="GO" id="GO:0004370">
    <property type="term" value="F:glycerol kinase activity"/>
    <property type="evidence" value="ECO:0007669"/>
    <property type="project" value="UniProtKB-EC"/>
</dbReference>
<gene>
    <name evidence="7 11" type="primary">glpK</name>
    <name evidence="11" type="ORF">FJN17_23760</name>
</gene>
<comment type="pathway">
    <text evidence="7">Polyol metabolism; glycerol degradation via glycerol kinase pathway; sn-glycerol 3-phosphate from glycerol: step 1/1.</text>
</comment>
<dbReference type="RefSeq" id="WP_140481269.1">
    <property type="nucleotide sequence ID" value="NZ_CP041090.2"/>
</dbReference>
<feature type="binding site" evidence="7">
    <location>
        <position position="264"/>
    </location>
    <ligand>
        <name>ATP</name>
        <dbReference type="ChEBI" id="CHEBI:30616"/>
    </ligand>
</feature>
<feature type="binding site" evidence="7">
    <location>
        <position position="15"/>
    </location>
    <ligand>
        <name>ADP</name>
        <dbReference type="ChEBI" id="CHEBI:456216"/>
    </ligand>
</feature>
<dbReference type="Pfam" id="PF02782">
    <property type="entry name" value="FGGY_C"/>
    <property type="match status" value="1"/>
</dbReference>
<evidence type="ECO:0000256" key="7">
    <source>
        <dbReference type="HAMAP-Rule" id="MF_00186"/>
    </source>
</evidence>
<keyword evidence="5 7" id="KW-0319">Glycerol metabolism</keyword>
<proteinExistence type="inferred from homology"/>
<dbReference type="Pfam" id="PF00370">
    <property type="entry name" value="FGGY_N"/>
    <property type="match status" value="1"/>
</dbReference>
<dbReference type="PROSITE" id="PS00445">
    <property type="entry name" value="FGGY_KINASES_2"/>
    <property type="match status" value="1"/>
</dbReference>
<keyword evidence="4 7" id="KW-0418">Kinase</keyword>
<feature type="binding site" evidence="7">
    <location>
        <position position="81"/>
    </location>
    <ligand>
        <name>sn-glycerol 3-phosphate</name>
        <dbReference type="ChEBI" id="CHEBI:57597"/>
    </ligand>
</feature>
<feature type="binding site" evidence="7">
    <location>
        <position position="264"/>
    </location>
    <ligand>
        <name>ADP</name>
        <dbReference type="ChEBI" id="CHEBI:456216"/>
    </ligand>
</feature>
<reference evidence="11 12" key="2">
    <citation type="journal article" date="2020" name="Int. J. Syst. Evol. Microbiol.">
        <title>Description and complete genome sequences of Bradyrhizobium symbiodeficiens sp. nov., a non-symbiotic bacterium associated with legumes native to Canada.</title>
        <authorList>
            <person name="Bromfield E.S.P."/>
            <person name="Cloutier S."/>
            <person name="Nguyen H.D.T."/>
        </authorList>
    </citation>
    <scope>NUCLEOTIDE SEQUENCE [LARGE SCALE GENOMIC DNA]</scope>
    <source>
        <strain evidence="11 12">65S1MB</strain>
    </source>
</reference>
<feature type="binding site" evidence="7">
    <location>
        <position position="411"/>
    </location>
    <ligand>
        <name>ATP</name>
        <dbReference type="ChEBI" id="CHEBI:30616"/>
    </ligand>
</feature>
<dbReference type="InterPro" id="IPR005999">
    <property type="entry name" value="Glycerol_kin"/>
</dbReference>
<dbReference type="NCBIfam" id="NF000756">
    <property type="entry name" value="PRK00047.1"/>
    <property type="match status" value="1"/>
</dbReference>
<feature type="binding site" evidence="7">
    <location>
        <position position="133"/>
    </location>
    <ligand>
        <name>sn-glycerol 3-phosphate</name>
        <dbReference type="ChEBI" id="CHEBI:57597"/>
    </ligand>
</feature>
<dbReference type="Gene3D" id="3.30.420.40">
    <property type="match status" value="2"/>
</dbReference>
<dbReference type="PROSITE" id="PS00933">
    <property type="entry name" value="FGGY_KINASES_1"/>
    <property type="match status" value="1"/>
</dbReference>
<evidence type="ECO:0000256" key="2">
    <source>
        <dbReference type="ARBA" id="ARBA00022679"/>
    </source>
</evidence>
<feature type="binding site" evidence="7">
    <location>
        <position position="13"/>
    </location>
    <ligand>
        <name>ATP</name>
        <dbReference type="ChEBI" id="CHEBI:30616"/>
    </ligand>
</feature>
<comment type="similarity">
    <text evidence="1 7 8">Belongs to the FGGY kinase family.</text>
</comment>
<dbReference type="InterPro" id="IPR043129">
    <property type="entry name" value="ATPase_NBD"/>
</dbReference>
<evidence type="ECO:0000259" key="9">
    <source>
        <dbReference type="Pfam" id="PF00370"/>
    </source>
</evidence>
<keyword evidence="6 7" id="KW-0067">ATP-binding</keyword>
<evidence type="ECO:0000313" key="12">
    <source>
        <dbReference type="Proteomes" id="UP000319298"/>
    </source>
</evidence>
<keyword evidence="3 7" id="KW-0547">Nucleotide-binding</keyword>
<keyword evidence="12" id="KW-1185">Reference proteome</keyword>
<comment type="catalytic activity">
    <reaction evidence="7">
        <text>glycerol + ATP = sn-glycerol 3-phosphate + ADP + H(+)</text>
        <dbReference type="Rhea" id="RHEA:21644"/>
        <dbReference type="ChEBI" id="CHEBI:15378"/>
        <dbReference type="ChEBI" id="CHEBI:17754"/>
        <dbReference type="ChEBI" id="CHEBI:30616"/>
        <dbReference type="ChEBI" id="CHEBI:57597"/>
        <dbReference type="ChEBI" id="CHEBI:456216"/>
        <dbReference type="EC" id="2.7.1.30"/>
    </reaction>
</comment>
<feature type="binding site" evidence="7">
    <location>
        <position position="307"/>
    </location>
    <ligand>
        <name>ADP</name>
        <dbReference type="ChEBI" id="CHEBI:456216"/>
    </ligand>
</feature>
<name>A0ABX5WAP5_9BRAD</name>
<dbReference type="InterPro" id="IPR000577">
    <property type="entry name" value="Carb_kinase_FGGY"/>
</dbReference>
<dbReference type="InterPro" id="IPR018483">
    <property type="entry name" value="Carb_kinase_FGGY_CS"/>
</dbReference>
<keyword evidence="2 7" id="KW-0808">Transferase</keyword>
<feature type="binding site" evidence="7">
    <location>
        <position position="411"/>
    </location>
    <ligand>
        <name>ADP</name>
        <dbReference type="ChEBI" id="CHEBI:456216"/>
    </ligand>
</feature>
<dbReference type="InterPro" id="IPR018485">
    <property type="entry name" value="FGGY_C"/>
</dbReference>
<evidence type="ECO:0000256" key="6">
    <source>
        <dbReference type="ARBA" id="ARBA00022840"/>
    </source>
</evidence>
<feature type="binding site" evidence="7">
    <location>
        <position position="82"/>
    </location>
    <ligand>
        <name>sn-glycerol 3-phosphate</name>
        <dbReference type="ChEBI" id="CHEBI:57597"/>
    </ligand>
</feature>
<dbReference type="PANTHER" id="PTHR10196:SF78">
    <property type="entry name" value="GLYCEROL KINASE"/>
    <property type="match status" value="1"/>
</dbReference>
<protein>
    <recommendedName>
        <fullName evidence="7">Glycerol kinase</fullName>
        <ecNumber evidence="7">2.7.1.30</ecNumber>
    </recommendedName>
    <alternativeName>
        <fullName evidence="7">ATP:glycerol 3-phosphotransferase</fullName>
    </alternativeName>
    <alternativeName>
        <fullName evidence="7">Glycerokinase</fullName>
        <shortName evidence="7">GK</shortName>
    </alternativeName>
</protein>
<feature type="binding site" evidence="7">
    <location>
        <position position="81"/>
    </location>
    <ligand>
        <name>glycerol</name>
        <dbReference type="ChEBI" id="CHEBI:17754"/>
    </ligand>
</feature>
<dbReference type="PIRSF" id="PIRSF000538">
    <property type="entry name" value="GlpK"/>
    <property type="match status" value="1"/>
</dbReference>
<feature type="domain" description="Carbohydrate kinase FGGY C-terminal" evidence="10">
    <location>
        <begin position="259"/>
        <end position="449"/>
    </location>
</feature>
<accession>A0ABX5WAP5</accession>
<comment type="caution">
    <text evidence="7">Lacks conserved residue(s) required for the propagation of feature annotation.</text>
</comment>
<dbReference type="EMBL" id="CP041090">
    <property type="protein sequence ID" value="QDF40341.1"/>
    <property type="molecule type" value="Genomic_DNA"/>
</dbReference>
<evidence type="ECO:0000313" key="11">
    <source>
        <dbReference type="EMBL" id="QDF40341.1"/>
    </source>
</evidence>
<evidence type="ECO:0000256" key="5">
    <source>
        <dbReference type="ARBA" id="ARBA00022798"/>
    </source>
</evidence>
<evidence type="ECO:0000256" key="4">
    <source>
        <dbReference type="ARBA" id="ARBA00022777"/>
    </source>
</evidence>
<dbReference type="HAMAP" id="MF_00186">
    <property type="entry name" value="Glycerol_kin"/>
    <property type="match status" value="1"/>
</dbReference>
<dbReference type="Proteomes" id="UP000319298">
    <property type="component" value="Chromosome"/>
</dbReference>
<comment type="function">
    <text evidence="7">Key enzyme in the regulation of glycerol uptake and metabolism. Catalyzes the phosphorylation of glycerol to yield sn-glycerol 3-phosphate.</text>
</comment>
<reference evidence="12" key="1">
    <citation type="submission" date="2019-06" db="EMBL/GenBank/DDBJ databases">
        <title>Whole-Genome Sequence of Bradyrhizobium sp. 3 Strain 65S1MB.</title>
        <authorList>
            <person name="Bromfield E.S.P."/>
            <person name="Cloutier S."/>
            <person name="Nguyen H.D.T."/>
        </authorList>
    </citation>
    <scope>NUCLEOTIDE SEQUENCE [LARGE SCALE GENOMIC DNA]</scope>
    <source>
        <strain evidence="12">65S1MB</strain>
    </source>
</reference>
<feature type="binding site" evidence="7">
    <location>
        <position position="311"/>
    </location>
    <ligand>
        <name>ATP</name>
        <dbReference type="ChEBI" id="CHEBI:30616"/>
    </ligand>
</feature>
<dbReference type="InterPro" id="IPR018484">
    <property type="entry name" value="FGGY_N"/>
</dbReference>
<feature type="binding site" evidence="7">
    <location>
        <position position="82"/>
    </location>
    <ligand>
        <name>glycerol</name>
        <dbReference type="ChEBI" id="CHEBI:17754"/>
    </ligand>
</feature>
<evidence type="ECO:0000259" key="10">
    <source>
        <dbReference type="Pfam" id="PF02782"/>
    </source>
</evidence>
<feature type="binding site" evidence="7">
    <location>
        <position position="11"/>
    </location>
    <ligand>
        <name>ATP</name>
        <dbReference type="ChEBI" id="CHEBI:30616"/>
    </ligand>
</feature>
<evidence type="ECO:0000256" key="1">
    <source>
        <dbReference type="ARBA" id="ARBA00009156"/>
    </source>
</evidence>
<organism evidence="11 12">
    <name type="scientific">Bradyrhizobium symbiodeficiens</name>
    <dbReference type="NCBI Taxonomy" id="1404367"/>
    <lineage>
        <taxon>Bacteria</taxon>
        <taxon>Pseudomonadati</taxon>
        <taxon>Pseudomonadota</taxon>
        <taxon>Alphaproteobacteria</taxon>
        <taxon>Hyphomicrobiales</taxon>
        <taxon>Nitrobacteraceae</taxon>
        <taxon>Bradyrhizobium</taxon>
    </lineage>
</organism>
<evidence type="ECO:0000256" key="3">
    <source>
        <dbReference type="ARBA" id="ARBA00022741"/>
    </source>
</evidence>